<dbReference type="Proteomes" id="UP001589654">
    <property type="component" value="Unassembled WGS sequence"/>
</dbReference>
<dbReference type="InterPro" id="IPR007627">
    <property type="entry name" value="RNA_pol_sigma70_r2"/>
</dbReference>
<evidence type="ECO:0000256" key="5">
    <source>
        <dbReference type="ARBA" id="ARBA00023163"/>
    </source>
</evidence>
<feature type="domain" description="RNA polymerase sigma factor 70 region 4 type 2" evidence="8">
    <location>
        <begin position="129"/>
        <end position="179"/>
    </location>
</feature>
<organism evidence="9 10">
    <name type="scientific">Echinicola jeungdonensis</name>
    <dbReference type="NCBI Taxonomy" id="709343"/>
    <lineage>
        <taxon>Bacteria</taxon>
        <taxon>Pseudomonadati</taxon>
        <taxon>Bacteroidota</taxon>
        <taxon>Cytophagia</taxon>
        <taxon>Cytophagales</taxon>
        <taxon>Cyclobacteriaceae</taxon>
        <taxon>Echinicola</taxon>
    </lineage>
</organism>
<comment type="caution">
    <text evidence="9">The sequence shown here is derived from an EMBL/GenBank/DDBJ whole genome shotgun (WGS) entry which is preliminary data.</text>
</comment>
<keyword evidence="4 6" id="KW-0238">DNA-binding</keyword>
<keyword evidence="3 6" id="KW-0731">Sigma factor</keyword>
<evidence type="ECO:0000259" key="8">
    <source>
        <dbReference type="Pfam" id="PF08281"/>
    </source>
</evidence>
<dbReference type="PROSITE" id="PS01063">
    <property type="entry name" value="SIGMA70_ECF"/>
    <property type="match status" value="1"/>
</dbReference>
<sequence>MDQRKIFENWVNEYENELYSWAFYKTSEREVSEDLVQDTFLSAYRSYNSFKGNSSPKTWLFKILNNKIIDYYRKSAHSIFKNKDPSQNLAFQTTNSLFDNNGNWELNGYENLWDENEHLLDNEAFNKVMDTCMDDLPINWKTAVLMKYRLEKGYKEICQELKVSSSNYWQIIHRAKLFLKKCIEKYWFDKM</sequence>
<dbReference type="InterPro" id="IPR013249">
    <property type="entry name" value="RNA_pol_sigma70_r4_t2"/>
</dbReference>
<protein>
    <recommendedName>
        <fullName evidence="6">RNA polymerase sigma factor</fullName>
    </recommendedName>
</protein>
<evidence type="ECO:0000313" key="10">
    <source>
        <dbReference type="Proteomes" id="UP001589654"/>
    </source>
</evidence>
<proteinExistence type="inferred from homology"/>
<dbReference type="CDD" id="cd06171">
    <property type="entry name" value="Sigma70_r4"/>
    <property type="match status" value="1"/>
</dbReference>
<dbReference type="InterPro" id="IPR036388">
    <property type="entry name" value="WH-like_DNA-bd_sf"/>
</dbReference>
<dbReference type="InterPro" id="IPR000838">
    <property type="entry name" value="RNA_pol_sigma70_ECF_CS"/>
</dbReference>
<name>A0ABV5J4I7_9BACT</name>
<evidence type="ECO:0000256" key="4">
    <source>
        <dbReference type="ARBA" id="ARBA00023125"/>
    </source>
</evidence>
<dbReference type="SUPFAM" id="SSF88659">
    <property type="entry name" value="Sigma3 and sigma4 domains of RNA polymerase sigma factors"/>
    <property type="match status" value="1"/>
</dbReference>
<dbReference type="InterPro" id="IPR013325">
    <property type="entry name" value="RNA_pol_sigma_r2"/>
</dbReference>
<keyword evidence="2 6" id="KW-0805">Transcription regulation</keyword>
<dbReference type="PANTHER" id="PTHR43133">
    <property type="entry name" value="RNA POLYMERASE ECF-TYPE SIGMA FACTO"/>
    <property type="match status" value="1"/>
</dbReference>
<dbReference type="InterPro" id="IPR014284">
    <property type="entry name" value="RNA_pol_sigma-70_dom"/>
</dbReference>
<accession>A0ABV5J4I7</accession>
<dbReference type="SUPFAM" id="SSF88946">
    <property type="entry name" value="Sigma2 domain of RNA polymerase sigma factors"/>
    <property type="match status" value="1"/>
</dbReference>
<dbReference type="NCBIfam" id="TIGR02937">
    <property type="entry name" value="sigma70-ECF"/>
    <property type="match status" value="1"/>
</dbReference>
<evidence type="ECO:0000256" key="6">
    <source>
        <dbReference type="RuleBase" id="RU000716"/>
    </source>
</evidence>
<dbReference type="InterPro" id="IPR039425">
    <property type="entry name" value="RNA_pol_sigma-70-like"/>
</dbReference>
<feature type="domain" description="RNA polymerase sigma-70 region 2" evidence="7">
    <location>
        <begin position="11"/>
        <end position="76"/>
    </location>
</feature>
<evidence type="ECO:0000259" key="7">
    <source>
        <dbReference type="Pfam" id="PF04542"/>
    </source>
</evidence>
<gene>
    <name evidence="9" type="ORF">ACFFUR_03635</name>
</gene>
<evidence type="ECO:0000256" key="2">
    <source>
        <dbReference type="ARBA" id="ARBA00023015"/>
    </source>
</evidence>
<dbReference type="Pfam" id="PF04542">
    <property type="entry name" value="Sigma70_r2"/>
    <property type="match status" value="1"/>
</dbReference>
<dbReference type="InterPro" id="IPR013324">
    <property type="entry name" value="RNA_pol_sigma_r3/r4-like"/>
</dbReference>
<dbReference type="EMBL" id="JBHMEW010000011">
    <property type="protein sequence ID" value="MFB9210884.1"/>
    <property type="molecule type" value="Genomic_DNA"/>
</dbReference>
<keyword evidence="5 6" id="KW-0804">Transcription</keyword>
<dbReference type="Gene3D" id="1.10.1740.10">
    <property type="match status" value="1"/>
</dbReference>
<evidence type="ECO:0000256" key="1">
    <source>
        <dbReference type="ARBA" id="ARBA00010641"/>
    </source>
</evidence>
<dbReference type="Pfam" id="PF08281">
    <property type="entry name" value="Sigma70_r4_2"/>
    <property type="match status" value="1"/>
</dbReference>
<reference evidence="9 10" key="1">
    <citation type="submission" date="2024-09" db="EMBL/GenBank/DDBJ databases">
        <authorList>
            <person name="Sun Q."/>
            <person name="Mori K."/>
        </authorList>
    </citation>
    <scope>NUCLEOTIDE SEQUENCE [LARGE SCALE GENOMIC DNA]</scope>
    <source>
        <strain evidence="9 10">CECT 7682</strain>
    </source>
</reference>
<dbReference type="Gene3D" id="1.10.10.10">
    <property type="entry name" value="Winged helix-like DNA-binding domain superfamily/Winged helix DNA-binding domain"/>
    <property type="match status" value="1"/>
</dbReference>
<evidence type="ECO:0000256" key="3">
    <source>
        <dbReference type="ARBA" id="ARBA00023082"/>
    </source>
</evidence>
<keyword evidence="10" id="KW-1185">Reference proteome</keyword>
<dbReference type="PANTHER" id="PTHR43133:SF8">
    <property type="entry name" value="RNA POLYMERASE SIGMA FACTOR HI_1459-RELATED"/>
    <property type="match status" value="1"/>
</dbReference>
<dbReference type="RefSeq" id="WP_290247430.1">
    <property type="nucleotide sequence ID" value="NZ_JAUFQT010000001.1"/>
</dbReference>
<comment type="similarity">
    <text evidence="1 6">Belongs to the sigma-70 factor family. ECF subfamily.</text>
</comment>
<evidence type="ECO:0000313" key="9">
    <source>
        <dbReference type="EMBL" id="MFB9210884.1"/>
    </source>
</evidence>